<reference evidence="1 2" key="1">
    <citation type="submission" date="2015-04" db="EMBL/GenBank/DDBJ databases">
        <title>The complete genome sequence of the rumen methanogen Methanobrevibacter millerae SM9.</title>
        <authorList>
            <person name="Leahy S.C."/>
            <person name="Kelly W.J."/>
            <person name="Pacheco D.M."/>
            <person name="Li D."/>
            <person name="Altermann E."/>
            <person name="Attwood G.T."/>
        </authorList>
    </citation>
    <scope>NUCLEOTIDE SEQUENCE [LARGE SCALE GENOMIC DNA]</scope>
    <source>
        <strain evidence="1 2">SM9</strain>
    </source>
</reference>
<dbReference type="Proteomes" id="UP000067738">
    <property type="component" value="Chromosome"/>
</dbReference>
<dbReference type="EMBL" id="CP011266">
    <property type="protein sequence ID" value="ALT68027.1"/>
    <property type="molecule type" value="Genomic_DNA"/>
</dbReference>
<dbReference type="AlphaFoldDB" id="A0A0U3CDX2"/>
<accession>A0A0U3CDX2</accession>
<evidence type="ECO:0000313" key="1">
    <source>
        <dbReference type="EMBL" id="ALT68027.1"/>
    </source>
</evidence>
<organism evidence="1 2">
    <name type="scientific">Methanobrevibacter millerae</name>
    <dbReference type="NCBI Taxonomy" id="230361"/>
    <lineage>
        <taxon>Archaea</taxon>
        <taxon>Methanobacteriati</taxon>
        <taxon>Methanobacteriota</taxon>
        <taxon>Methanomada group</taxon>
        <taxon>Methanobacteria</taxon>
        <taxon>Methanobacteriales</taxon>
        <taxon>Methanobacteriaceae</taxon>
        <taxon>Methanobrevibacter</taxon>
    </lineage>
</organism>
<sequence>MLKLISDKKAIDMARNLEKIDIDVKKTIEKASTAGYLGEEHFYCSVIQNGSYTLPIDRLFEENPPKLKLDNFYFDLVSKALDDEGIYISLAYCNPEMMVSPDAVDELISYDEYELEADELYFKKQYVLVTSNSTKVFEIYEEEGIPGHKPTDDLGIIVKYDKGQYYSYFAVRSTDLCMSSLQLFPLNENLPKENEFSLLNPINKILIEMMGDVIVLKNE</sequence>
<keyword evidence="2" id="KW-1185">Reference proteome</keyword>
<gene>
    <name evidence="1" type="ORF">sm9_0222</name>
</gene>
<name>A0A0U3CDX2_9EURY</name>
<evidence type="ECO:0000313" key="2">
    <source>
        <dbReference type="Proteomes" id="UP000067738"/>
    </source>
</evidence>
<protein>
    <submittedName>
        <fullName evidence="1">Uncharacterized protein</fullName>
    </submittedName>
</protein>
<dbReference type="KEGG" id="mmil:sm9_0222"/>
<dbReference type="PATRIC" id="fig|230361.4.peg.228"/>
<proteinExistence type="predicted"/>